<dbReference type="Proteomes" id="UP000030528">
    <property type="component" value="Unassembled WGS sequence"/>
</dbReference>
<comment type="caution">
    <text evidence="2">The sequence shown here is derived from an EMBL/GenBank/DDBJ whole genome shotgun (WGS) entry which is preliminary data.</text>
</comment>
<dbReference type="STRING" id="1385510.GCA_000425205_00879"/>
<organism evidence="2 3">
    <name type="scientific">Pontibacillus halophilus JSM 076056 = DSM 19796</name>
    <dbReference type="NCBI Taxonomy" id="1385510"/>
    <lineage>
        <taxon>Bacteria</taxon>
        <taxon>Bacillati</taxon>
        <taxon>Bacillota</taxon>
        <taxon>Bacilli</taxon>
        <taxon>Bacillales</taxon>
        <taxon>Bacillaceae</taxon>
        <taxon>Pontibacillus</taxon>
    </lineage>
</organism>
<dbReference type="Pfam" id="PF11167">
    <property type="entry name" value="DUF2953"/>
    <property type="match status" value="1"/>
</dbReference>
<evidence type="ECO:0000313" key="2">
    <source>
        <dbReference type="EMBL" id="KGX93609.1"/>
    </source>
</evidence>
<name>A0A0A5GNS1_9BACI</name>
<keyword evidence="3" id="KW-1185">Reference proteome</keyword>
<evidence type="ECO:0000313" key="3">
    <source>
        <dbReference type="Proteomes" id="UP000030528"/>
    </source>
</evidence>
<accession>A0A0A5GNS1</accession>
<dbReference type="RefSeq" id="WP_051240142.1">
    <property type="nucleotide sequence ID" value="NZ_AVPE01000002.1"/>
</dbReference>
<dbReference type="EMBL" id="AVPE01000002">
    <property type="protein sequence ID" value="KGX93609.1"/>
    <property type="molecule type" value="Genomic_DNA"/>
</dbReference>
<dbReference type="AlphaFoldDB" id="A0A0A5GNS1"/>
<proteinExistence type="predicted"/>
<dbReference type="InterPro" id="IPR021338">
    <property type="entry name" value="DUF2953"/>
</dbReference>
<dbReference type="eggNOG" id="ENOG50330CC">
    <property type="taxonomic scope" value="Bacteria"/>
</dbReference>
<keyword evidence="1" id="KW-0472">Membrane</keyword>
<protein>
    <recommendedName>
        <fullName evidence="4">DUF2953 domain-containing protein</fullName>
    </recommendedName>
</protein>
<evidence type="ECO:0000256" key="1">
    <source>
        <dbReference type="SAM" id="Phobius"/>
    </source>
</evidence>
<evidence type="ECO:0008006" key="4">
    <source>
        <dbReference type="Google" id="ProtNLM"/>
    </source>
</evidence>
<sequence length="220" mass="25179">MWWTIGILVALICIIVLFLRAKLHITFLFVHHDDRDFIRIKGKFLTFIRFKKEIPLLELDKSDFSIKTREKTEAGHQSKEDKKSYNPSEIWNGIRRFNDFVKDVIGLHTIIRRFIRKIHVDSLTWDSHIGAGDASATGFLTGVAWGVKGSIVGTIANATTMHASPSLTLVPHYQMKISKTRFQCMFSFRIGQAIYALLQIARNMQHIRPNLKKKTAQVGG</sequence>
<keyword evidence="1" id="KW-0812">Transmembrane</keyword>
<reference evidence="2 3" key="1">
    <citation type="submission" date="2013-08" db="EMBL/GenBank/DDBJ databases">
        <authorList>
            <person name="Huang J."/>
            <person name="Wang G."/>
        </authorList>
    </citation>
    <scope>NUCLEOTIDE SEQUENCE [LARGE SCALE GENOMIC DNA]</scope>
    <source>
        <strain evidence="2 3">JSM 076056</strain>
    </source>
</reference>
<feature type="transmembrane region" description="Helical" evidence="1">
    <location>
        <begin position="6"/>
        <end position="30"/>
    </location>
</feature>
<gene>
    <name evidence="2" type="ORF">N781_09840</name>
</gene>
<keyword evidence="1" id="KW-1133">Transmembrane helix</keyword>